<evidence type="ECO:0000256" key="10">
    <source>
        <dbReference type="ARBA" id="ARBA00063837"/>
    </source>
</evidence>
<protein>
    <submittedName>
        <fullName evidence="12">ATP-binding cassette domain-containing protein</fullName>
    </submittedName>
</protein>
<dbReference type="EMBL" id="CP044548">
    <property type="protein sequence ID" value="QGX08320.1"/>
    <property type="molecule type" value="Genomic_DNA"/>
</dbReference>
<evidence type="ECO:0000256" key="4">
    <source>
        <dbReference type="ARBA" id="ARBA00022741"/>
    </source>
</evidence>
<evidence type="ECO:0000256" key="2">
    <source>
        <dbReference type="ARBA" id="ARBA00022448"/>
    </source>
</evidence>
<gene>
    <name evidence="12" type="ORF">EEW87_006510</name>
</gene>
<evidence type="ECO:0000256" key="8">
    <source>
        <dbReference type="ARBA" id="ARBA00023136"/>
    </source>
</evidence>
<keyword evidence="5 12" id="KW-0067">ATP-binding</keyword>
<dbReference type="PROSITE" id="PS50893">
    <property type="entry name" value="ABC_TRANSPORTER_2"/>
    <property type="match status" value="1"/>
</dbReference>
<evidence type="ECO:0000256" key="5">
    <source>
        <dbReference type="ARBA" id="ARBA00022840"/>
    </source>
</evidence>
<proteinExistence type="inferred from homology"/>
<evidence type="ECO:0000259" key="11">
    <source>
        <dbReference type="PROSITE" id="PS50893"/>
    </source>
</evidence>
<evidence type="ECO:0000256" key="1">
    <source>
        <dbReference type="ARBA" id="ARBA00005417"/>
    </source>
</evidence>
<evidence type="ECO:0000313" key="13">
    <source>
        <dbReference type="Proteomes" id="UP000271708"/>
    </source>
</evidence>
<dbReference type="PROSITE" id="PS00211">
    <property type="entry name" value="ABC_TRANSPORTER_1"/>
    <property type="match status" value="1"/>
</dbReference>
<evidence type="ECO:0000313" key="12">
    <source>
        <dbReference type="EMBL" id="QGX08320.1"/>
    </source>
</evidence>
<comment type="function">
    <text evidence="9">Part of the ABC transporter FtsEX involved in cellular division. Has ATPase activity.</text>
</comment>
<dbReference type="Proteomes" id="UP000271708">
    <property type="component" value="Chromosome"/>
</dbReference>
<dbReference type="FunFam" id="3.40.50.300:FF:000056">
    <property type="entry name" value="Cell division ATP-binding protein FtsE"/>
    <property type="match status" value="1"/>
</dbReference>
<dbReference type="InterPro" id="IPR003439">
    <property type="entry name" value="ABC_transporter-like_ATP-bd"/>
</dbReference>
<dbReference type="GO" id="GO:0005886">
    <property type="term" value="C:plasma membrane"/>
    <property type="evidence" value="ECO:0007669"/>
    <property type="project" value="UniProtKB-ARBA"/>
</dbReference>
<reference evidence="12 13" key="1">
    <citation type="submission" date="2019-09" db="EMBL/GenBank/DDBJ databases">
        <title>Complete Genome Sequence of Janibacter melonis M714 with both human health impact and industrial applications.</title>
        <authorList>
            <person name="Jin M."/>
            <person name="Zhao Q.R."/>
        </authorList>
    </citation>
    <scope>NUCLEOTIDE SEQUENCE [LARGE SCALE GENOMIC DNA]</scope>
    <source>
        <strain evidence="12 13">M714</strain>
    </source>
</reference>
<evidence type="ECO:0000256" key="6">
    <source>
        <dbReference type="ARBA" id="ARBA00022967"/>
    </source>
</evidence>
<dbReference type="GO" id="GO:0005524">
    <property type="term" value="F:ATP binding"/>
    <property type="evidence" value="ECO:0007669"/>
    <property type="project" value="UniProtKB-KW"/>
</dbReference>
<dbReference type="InterPro" id="IPR027417">
    <property type="entry name" value="P-loop_NTPase"/>
</dbReference>
<evidence type="ECO:0000256" key="3">
    <source>
        <dbReference type="ARBA" id="ARBA00022475"/>
    </source>
</evidence>
<organism evidence="12 13">
    <name type="scientific">Janibacter melonis</name>
    <dbReference type="NCBI Taxonomy" id="262209"/>
    <lineage>
        <taxon>Bacteria</taxon>
        <taxon>Bacillati</taxon>
        <taxon>Actinomycetota</taxon>
        <taxon>Actinomycetes</taxon>
        <taxon>Micrococcales</taxon>
        <taxon>Intrasporangiaceae</taxon>
        <taxon>Janibacter</taxon>
    </lineage>
</organism>
<comment type="subunit">
    <text evidence="10">Homodimer. Forms a membrane-associated complex with FtsX.</text>
</comment>
<feature type="domain" description="ABC transporter" evidence="11">
    <location>
        <begin position="16"/>
        <end position="255"/>
    </location>
</feature>
<dbReference type="GO" id="GO:0006865">
    <property type="term" value="P:amino acid transport"/>
    <property type="evidence" value="ECO:0007669"/>
    <property type="project" value="UniProtKB-KW"/>
</dbReference>
<keyword evidence="8" id="KW-0472">Membrane</keyword>
<dbReference type="PANTHER" id="PTHR43166">
    <property type="entry name" value="AMINO ACID IMPORT ATP-BINDING PROTEIN"/>
    <property type="match status" value="1"/>
</dbReference>
<dbReference type="SUPFAM" id="SSF52540">
    <property type="entry name" value="P-loop containing nucleoside triphosphate hydrolases"/>
    <property type="match status" value="1"/>
</dbReference>
<keyword evidence="2" id="KW-0813">Transport</keyword>
<keyword evidence="3" id="KW-1003">Cell membrane</keyword>
<accession>A0A650GS23</accession>
<dbReference type="GO" id="GO:0016887">
    <property type="term" value="F:ATP hydrolysis activity"/>
    <property type="evidence" value="ECO:0007669"/>
    <property type="project" value="InterPro"/>
</dbReference>
<keyword evidence="4" id="KW-0547">Nucleotide-binding</keyword>
<name>A0A650GS23_9MICO</name>
<dbReference type="CDD" id="cd03258">
    <property type="entry name" value="ABC_MetN_methionine_transporter"/>
    <property type="match status" value="1"/>
</dbReference>
<dbReference type="SMART" id="SM00382">
    <property type="entry name" value="AAA"/>
    <property type="match status" value="1"/>
</dbReference>
<dbReference type="InterPro" id="IPR041701">
    <property type="entry name" value="MetN_ABC"/>
</dbReference>
<dbReference type="Gene3D" id="3.40.50.300">
    <property type="entry name" value="P-loop containing nucleotide triphosphate hydrolases"/>
    <property type="match status" value="1"/>
</dbReference>
<comment type="similarity">
    <text evidence="1">Belongs to the ABC transporter superfamily.</text>
</comment>
<keyword evidence="7" id="KW-0029">Amino-acid transport</keyword>
<dbReference type="InterPro" id="IPR050086">
    <property type="entry name" value="MetN_ABC_transporter-like"/>
</dbReference>
<sequence length="335" mass="35420">MSLVIETPTPSPTPLLRLRSLSKSFSTRAGEVRALDDIDLTVDRGSIHGIIGRSGAGKSTLIRTITGLETPTSGHVDLDGTDVAGLRGGELRAFRRRFGMVFQHANLLSSRTAAQNIALPLEIAGRPAAERATRVAELLELVGLAGRGDSYPAQLSGGQQQRVGIARALATRPDILICDEPTSALDSATTRSVLALLSDLRDELGITVVVITHEPSVVREICDVVTVLQDGRVTESGPIAALAADPATQVHRDLLPLPVPAADEADRVVEVTLGHGGPDELEQALTTLRAASMPARVHAATIETIDDVTLGRARLLLPVGSDRDLAERTLQEARA</sequence>
<evidence type="ECO:0000256" key="9">
    <source>
        <dbReference type="ARBA" id="ARBA00054718"/>
    </source>
</evidence>
<dbReference type="InterPro" id="IPR017871">
    <property type="entry name" value="ABC_transporter-like_CS"/>
</dbReference>
<dbReference type="InterPro" id="IPR003593">
    <property type="entry name" value="AAA+_ATPase"/>
</dbReference>
<dbReference type="Pfam" id="PF00005">
    <property type="entry name" value="ABC_tran"/>
    <property type="match status" value="1"/>
</dbReference>
<dbReference type="PANTHER" id="PTHR43166:SF30">
    <property type="entry name" value="METHIONINE IMPORT ATP-BINDING PROTEIN METN"/>
    <property type="match status" value="1"/>
</dbReference>
<dbReference type="AlphaFoldDB" id="A0A650GS23"/>
<dbReference type="KEGG" id="jme:EEW87_006510"/>
<keyword evidence="6" id="KW-1278">Translocase</keyword>
<evidence type="ECO:0000256" key="7">
    <source>
        <dbReference type="ARBA" id="ARBA00022970"/>
    </source>
</evidence>